<reference evidence="6" key="1">
    <citation type="submission" date="2022-01" db="EMBL/GenBank/DDBJ databases">
        <authorList>
            <person name="Braso-Vives M."/>
        </authorList>
    </citation>
    <scope>NUCLEOTIDE SEQUENCE</scope>
</reference>
<sequence length="317" mass="34944">MPAWSTTLTTPGLFTEDRCFTVTGHFTSTTMAQHFLVLLLALVISNTAHGATTEAPAPSPTPDNVETTTMHMGHTMHTIDHGTHHPGMNHTEMDHTMDHGTHHPGMNHTGMNHTMDHGTHHPGTHHPGMHHTMDHGTHHPGMDHTGMDHSGMDHGSGHSSYFYFGHHEVVVLFLEWTINTVPALIGSCVGVFAIAMLYEGLKVWREMLIVRAQDSKKAASNSYSMASLTNGKSTSTLDVEIVPKATEPRTRDQICSCMHALQSLLHIVQVLISYGLMLVFMTFNVWLCLSVALGAGAGYFAFGWRRPITVDRNEHCH</sequence>
<keyword evidence="3 4" id="KW-0472">Membrane</keyword>
<keyword evidence="1 4" id="KW-0812">Transmembrane</keyword>
<dbReference type="PANTHER" id="PTHR12483">
    <property type="entry name" value="SOLUTE CARRIER FAMILY 31 COPPER TRANSPORTERS"/>
    <property type="match status" value="1"/>
</dbReference>
<dbReference type="Pfam" id="PF04145">
    <property type="entry name" value="Ctr"/>
    <property type="match status" value="1"/>
</dbReference>
<keyword evidence="4" id="KW-0187">Copper transport</keyword>
<dbReference type="InterPro" id="IPR007274">
    <property type="entry name" value="Cop_transporter"/>
</dbReference>
<dbReference type="GO" id="GO:0016020">
    <property type="term" value="C:membrane"/>
    <property type="evidence" value="ECO:0007669"/>
    <property type="project" value="UniProtKB-SubCell"/>
</dbReference>
<evidence type="ECO:0000256" key="2">
    <source>
        <dbReference type="ARBA" id="ARBA00022989"/>
    </source>
</evidence>
<protein>
    <recommendedName>
        <fullName evidence="4">Copper transport protein</fullName>
    </recommendedName>
</protein>
<keyword evidence="2 4" id="KW-1133">Transmembrane helix</keyword>
<feature type="transmembrane region" description="Helical" evidence="4">
    <location>
        <begin position="259"/>
        <end position="277"/>
    </location>
</feature>
<gene>
    <name evidence="6" type="primary">SLC31A1</name>
    <name evidence="6" type="ORF">BLAG_LOCUS23633</name>
</gene>
<dbReference type="OrthoDB" id="161814at2759"/>
<accession>A0A8K0F2F1</accession>
<name>A0A8K0F2F1_BRALA</name>
<dbReference type="PANTHER" id="PTHR12483:SF115">
    <property type="entry name" value="COPPER TRANSPORT PROTEIN"/>
    <property type="match status" value="1"/>
</dbReference>
<evidence type="ECO:0000313" key="6">
    <source>
        <dbReference type="EMBL" id="CAH1271690.1"/>
    </source>
</evidence>
<keyword evidence="4" id="KW-0406">Ion transport</keyword>
<keyword evidence="5" id="KW-0732">Signal</keyword>
<feature type="signal peptide" evidence="5">
    <location>
        <begin position="1"/>
        <end position="50"/>
    </location>
</feature>
<keyword evidence="7" id="KW-1185">Reference proteome</keyword>
<feature type="transmembrane region" description="Helical" evidence="4">
    <location>
        <begin position="176"/>
        <end position="198"/>
    </location>
</feature>
<dbReference type="Proteomes" id="UP000838412">
    <property type="component" value="Chromosome 8"/>
</dbReference>
<evidence type="ECO:0000256" key="5">
    <source>
        <dbReference type="SAM" id="SignalP"/>
    </source>
</evidence>
<comment type="similarity">
    <text evidence="4">Belongs to the copper transporter (Ctr) (TC 1.A.56) family. SLC31A subfamily.</text>
</comment>
<evidence type="ECO:0000313" key="7">
    <source>
        <dbReference type="Proteomes" id="UP000838412"/>
    </source>
</evidence>
<feature type="chain" id="PRO_5035446614" description="Copper transport protein" evidence="5">
    <location>
        <begin position="51"/>
        <end position="317"/>
    </location>
</feature>
<proteinExistence type="inferred from homology"/>
<keyword evidence="4" id="KW-0186">Copper</keyword>
<dbReference type="AlphaFoldDB" id="A0A8K0F2F1"/>
<keyword evidence="4" id="KW-0813">Transport</keyword>
<organism evidence="6 7">
    <name type="scientific">Branchiostoma lanceolatum</name>
    <name type="common">Common lancelet</name>
    <name type="synonym">Amphioxus lanceolatum</name>
    <dbReference type="NCBI Taxonomy" id="7740"/>
    <lineage>
        <taxon>Eukaryota</taxon>
        <taxon>Metazoa</taxon>
        <taxon>Chordata</taxon>
        <taxon>Cephalochordata</taxon>
        <taxon>Leptocardii</taxon>
        <taxon>Amphioxiformes</taxon>
        <taxon>Branchiostomatidae</taxon>
        <taxon>Branchiostoma</taxon>
    </lineage>
</organism>
<evidence type="ECO:0000256" key="1">
    <source>
        <dbReference type="ARBA" id="ARBA00022692"/>
    </source>
</evidence>
<feature type="transmembrane region" description="Helical" evidence="4">
    <location>
        <begin position="283"/>
        <end position="302"/>
    </location>
</feature>
<dbReference type="EMBL" id="OV696693">
    <property type="protein sequence ID" value="CAH1271690.1"/>
    <property type="molecule type" value="Genomic_DNA"/>
</dbReference>
<evidence type="ECO:0000256" key="3">
    <source>
        <dbReference type="ARBA" id="ARBA00023136"/>
    </source>
</evidence>
<dbReference type="GO" id="GO:0005375">
    <property type="term" value="F:copper ion transmembrane transporter activity"/>
    <property type="evidence" value="ECO:0007669"/>
    <property type="project" value="UniProtKB-UniRule"/>
</dbReference>
<evidence type="ECO:0000256" key="4">
    <source>
        <dbReference type="RuleBase" id="RU367022"/>
    </source>
</evidence>
<comment type="subcellular location">
    <subcellularLocation>
        <location evidence="4">Membrane</location>
        <topology evidence="4">Multi-pass membrane protein</topology>
    </subcellularLocation>
</comment>